<dbReference type="CDD" id="cd00085">
    <property type="entry name" value="HNHc"/>
    <property type="match status" value="1"/>
</dbReference>
<gene>
    <name evidence="1" type="primary">PARPA_05138.1 scaffold 16505</name>
</gene>
<evidence type="ECO:0008006" key="3">
    <source>
        <dbReference type="Google" id="ProtNLM"/>
    </source>
</evidence>
<dbReference type="OrthoDB" id="2286725at2759"/>
<dbReference type="InterPro" id="IPR003615">
    <property type="entry name" value="HNH_nuc"/>
</dbReference>
<evidence type="ECO:0000313" key="2">
    <source>
        <dbReference type="Proteomes" id="UP000054107"/>
    </source>
</evidence>
<dbReference type="EMBL" id="LN726018">
    <property type="protein sequence ID" value="CEP11313.1"/>
    <property type="molecule type" value="Genomic_DNA"/>
</dbReference>
<organism evidence="1 2">
    <name type="scientific">Parasitella parasitica</name>
    <dbReference type="NCBI Taxonomy" id="35722"/>
    <lineage>
        <taxon>Eukaryota</taxon>
        <taxon>Fungi</taxon>
        <taxon>Fungi incertae sedis</taxon>
        <taxon>Mucoromycota</taxon>
        <taxon>Mucoromycotina</taxon>
        <taxon>Mucoromycetes</taxon>
        <taxon>Mucorales</taxon>
        <taxon>Mucorineae</taxon>
        <taxon>Mucoraceae</taxon>
        <taxon>Parasitella</taxon>
    </lineage>
</organism>
<protein>
    <recommendedName>
        <fullName evidence="3">HNH nuclease domain-containing protein</fullName>
    </recommendedName>
</protein>
<reference evidence="1 2" key="1">
    <citation type="submission" date="2014-09" db="EMBL/GenBank/DDBJ databases">
        <authorList>
            <person name="Ellenberger Sabrina"/>
        </authorList>
    </citation>
    <scope>NUCLEOTIDE SEQUENCE [LARGE SCALE GENOMIC DNA]</scope>
    <source>
        <strain evidence="1 2">CBS 412.66</strain>
    </source>
</reference>
<dbReference type="AlphaFoldDB" id="A0A0B7N7C2"/>
<dbReference type="Proteomes" id="UP000054107">
    <property type="component" value="Unassembled WGS sequence"/>
</dbReference>
<accession>A0A0B7N7C2</accession>
<sequence>MVNLLKFIQKFRFGHGIDSNGTIFQQLTTREKFFVANKFSLRENPDFQIYTEFLNAQVAQTDYNIDMRLLNNDLRKDDQNLHLPNIMEVRASKFLNHSRERYRRLFPEAKISDEKFKFPTISQLKGFMEASQGRCAWSGIQGIWKMQSCKNTMFLLSFDHKVPVSRRGSWNVDNLQIVLRMYNSVKGNESEMEFQRWLFHY</sequence>
<dbReference type="Gene3D" id="1.10.30.50">
    <property type="match status" value="1"/>
</dbReference>
<evidence type="ECO:0000313" key="1">
    <source>
        <dbReference type="EMBL" id="CEP11313.1"/>
    </source>
</evidence>
<proteinExistence type="predicted"/>
<keyword evidence="2" id="KW-1185">Reference proteome</keyword>
<name>A0A0B7N7C2_9FUNG</name>